<name>A0A9I9EHZ1_CUCME</name>
<feature type="compositionally biased region" description="Basic and acidic residues" evidence="1">
    <location>
        <begin position="72"/>
        <end position="105"/>
    </location>
</feature>
<dbReference type="Gramene" id="MELO3C034008.2.1">
    <property type="protein sequence ID" value="MELO3C034008.2.1"/>
    <property type="gene ID" value="MELO3C034008.2"/>
</dbReference>
<evidence type="ECO:0000256" key="1">
    <source>
        <dbReference type="SAM" id="MobiDB-lite"/>
    </source>
</evidence>
<protein>
    <submittedName>
        <fullName evidence="2">Uncharacterized protein</fullName>
    </submittedName>
</protein>
<sequence length="125" mass="13569">MASEIEGLGQVNPRRNVKQSTPSSPQMLNPINGSSKGSGVQCSAITDSTKVGNGNLVVPVLHGDYTGAGNEVGDREWRGEKGSEENENEEGKGDHCEEMGKKTRRKELREAFLGELSKDLKKKKK</sequence>
<dbReference type="AlphaFoldDB" id="A0A9I9EHZ1"/>
<dbReference type="EnsemblPlants" id="MELO3C034008.2.1">
    <property type="protein sequence ID" value="MELO3C034008.2.1"/>
    <property type="gene ID" value="MELO3C034008.2"/>
</dbReference>
<proteinExistence type="predicted"/>
<organism evidence="2">
    <name type="scientific">Cucumis melo</name>
    <name type="common">Muskmelon</name>
    <dbReference type="NCBI Taxonomy" id="3656"/>
    <lineage>
        <taxon>Eukaryota</taxon>
        <taxon>Viridiplantae</taxon>
        <taxon>Streptophyta</taxon>
        <taxon>Embryophyta</taxon>
        <taxon>Tracheophyta</taxon>
        <taxon>Spermatophyta</taxon>
        <taxon>Magnoliopsida</taxon>
        <taxon>eudicotyledons</taxon>
        <taxon>Gunneridae</taxon>
        <taxon>Pentapetalae</taxon>
        <taxon>rosids</taxon>
        <taxon>fabids</taxon>
        <taxon>Cucurbitales</taxon>
        <taxon>Cucurbitaceae</taxon>
        <taxon>Benincaseae</taxon>
        <taxon>Cucumis</taxon>
    </lineage>
</organism>
<accession>A0A9I9EHZ1</accession>
<evidence type="ECO:0000313" key="2">
    <source>
        <dbReference type="EnsemblPlants" id="MELO3C034008.2.1"/>
    </source>
</evidence>
<feature type="compositionally biased region" description="Polar residues" evidence="1">
    <location>
        <begin position="18"/>
        <end position="41"/>
    </location>
</feature>
<feature type="region of interest" description="Disordered" evidence="1">
    <location>
        <begin position="1"/>
        <end position="41"/>
    </location>
</feature>
<feature type="region of interest" description="Disordered" evidence="1">
    <location>
        <begin position="66"/>
        <end position="105"/>
    </location>
</feature>
<reference evidence="2" key="1">
    <citation type="submission" date="2023-03" db="UniProtKB">
        <authorList>
            <consortium name="EnsemblPlants"/>
        </authorList>
    </citation>
    <scope>IDENTIFICATION</scope>
</reference>